<dbReference type="SUPFAM" id="SSF103473">
    <property type="entry name" value="MFS general substrate transporter"/>
    <property type="match status" value="1"/>
</dbReference>
<comment type="subcellular location">
    <subcellularLocation>
        <location evidence="1">Cell membrane</location>
        <topology evidence="1">Multi-pass membrane protein</topology>
    </subcellularLocation>
</comment>
<dbReference type="InterPro" id="IPR020846">
    <property type="entry name" value="MFS_dom"/>
</dbReference>
<feature type="transmembrane region" description="Helical" evidence="8">
    <location>
        <begin position="195"/>
        <end position="217"/>
    </location>
</feature>
<sequence length="496" mass="49922">MTGPADDRPDDRPENAAPDAPDEAAPVPPDDAVTYSSARGRWVLLATVLGSAIAFIDATVVTIALPNIAEDLDADTADLQWTVNAYALTLAAFLLLGGSLGDRFGRRRVFLVGVVWFAVASLGCAVAPSIGLLIAARALQGVGGALLTPGSLAIIQSTFSGEDRGRAIGAWSGLGGIAGAVAPFLGGWIVQFTSWRWVFGINLPLAALVVAVTLRHVPESADPEAAKRLDVAGTVLGALGLAGLTYGFTRWTSVGTPDAVVVATLAGGVLALVAFVIVESRAVAPSLPPALFRWRPFAGTNAATLLIYAAISGLFFFLVVTLQVVSGYSPLASGIAPLPVTALMLLLSPRAGALSHRIGPRLPMTVGPLVCAAGAVMLSTIGADAPYVTHVLPGVLVFGLGLSATVAPLTTTALAAAPDRLAGVASGVNNAVARIAGLLAIAVLPLVAGVGTSLTDPGTLGPAYQAALLVCAGLLAGGGVVSWLTVPSSADAVRPG</sequence>
<dbReference type="InterPro" id="IPR004638">
    <property type="entry name" value="EmrB-like"/>
</dbReference>
<dbReference type="NCBIfam" id="TIGR00711">
    <property type="entry name" value="efflux_EmrB"/>
    <property type="match status" value="1"/>
</dbReference>
<keyword evidence="2" id="KW-0813">Transport</keyword>
<keyword evidence="3" id="KW-1003">Cell membrane</keyword>
<protein>
    <submittedName>
        <fullName evidence="10">MFS transporter</fullName>
    </submittedName>
</protein>
<keyword evidence="11" id="KW-1185">Reference proteome</keyword>
<feature type="transmembrane region" description="Helical" evidence="8">
    <location>
        <begin position="260"/>
        <end position="284"/>
    </location>
</feature>
<feature type="transmembrane region" description="Helical" evidence="8">
    <location>
        <begin position="305"/>
        <end position="325"/>
    </location>
</feature>
<name>A0A919P6R1_9CELL</name>
<dbReference type="InterPro" id="IPR036259">
    <property type="entry name" value="MFS_trans_sf"/>
</dbReference>
<feature type="transmembrane region" description="Helical" evidence="8">
    <location>
        <begin position="331"/>
        <end position="349"/>
    </location>
</feature>
<feature type="transmembrane region" description="Helical" evidence="8">
    <location>
        <begin position="229"/>
        <end position="248"/>
    </location>
</feature>
<dbReference type="Pfam" id="PF07690">
    <property type="entry name" value="MFS_1"/>
    <property type="match status" value="1"/>
</dbReference>
<dbReference type="Gene3D" id="1.20.1720.10">
    <property type="entry name" value="Multidrug resistance protein D"/>
    <property type="match status" value="1"/>
</dbReference>
<evidence type="ECO:0000256" key="7">
    <source>
        <dbReference type="SAM" id="MobiDB-lite"/>
    </source>
</evidence>
<reference evidence="10" key="1">
    <citation type="submission" date="2021-01" db="EMBL/GenBank/DDBJ databases">
        <title>Whole genome shotgun sequence of Cellulomonas chitinilytica NBRC 110799.</title>
        <authorList>
            <person name="Komaki H."/>
            <person name="Tamura T."/>
        </authorList>
    </citation>
    <scope>NUCLEOTIDE SEQUENCE</scope>
    <source>
        <strain evidence="10">NBRC 110799</strain>
    </source>
</reference>
<keyword evidence="5 8" id="KW-1133">Transmembrane helix</keyword>
<organism evidence="10 11">
    <name type="scientific">Cellulomonas chitinilytica</name>
    <dbReference type="NCBI Taxonomy" id="398759"/>
    <lineage>
        <taxon>Bacteria</taxon>
        <taxon>Bacillati</taxon>
        <taxon>Actinomycetota</taxon>
        <taxon>Actinomycetes</taxon>
        <taxon>Micrococcales</taxon>
        <taxon>Cellulomonadaceae</taxon>
        <taxon>Cellulomonas</taxon>
    </lineage>
</organism>
<feature type="transmembrane region" description="Helical" evidence="8">
    <location>
        <begin position="109"/>
        <end position="128"/>
    </location>
</feature>
<evidence type="ECO:0000256" key="8">
    <source>
        <dbReference type="SAM" id="Phobius"/>
    </source>
</evidence>
<keyword evidence="6 8" id="KW-0472">Membrane</keyword>
<evidence type="ECO:0000256" key="3">
    <source>
        <dbReference type="ARBA" id="ARBA00022475"/>
    </source>
</evidence>
<dbReference type="Proteomes" id="UP000632740">
    <property type="component" value="Unassembled WGS sequence"/>
</dbReference>
<evidence type="ECO:0000256" key="1">
    <source>
        <dbReference type="ARBA" id="ARBA00004651"/>
    </source>
</evidence>
<dbReference type="PROSITE" id="PS50850">
    <property type="entry name" value="MFS"/>
    <property type="match status" value="1"/>
</dbReference>
<evidence type="ECO:0000259" key="9">
    <source>
        <dbReference type="PROSITE" id="PS50850"/>
    </source>
</evidence>
<proteinExistence type="predicted"/>
<dbReference type="InterPro" id="IPR011701">
    <property type="entry name" value="MFS"/>
</dbReference>
<evidence type="ECO:0000256" key="5">
    <source>
        <dbReference type="ARBA" id="ARBA00022989"/>
    </source>
</evidence>
<feature type="domain" description="Major facilitator superfamily (MFS) profile" evidence="9">
    <location>
        <begin position="43"/>
        <end position="490"/>
    </location>
</feature>
<evidence type="ECO:0000313" key="11">
    <source>
        <dbReference type="Proteomes" id="UP000632740"/>
    </source>
</evidence>
<feature type="transmembrane region" description="Helical" evidence="8">
    <location>
        <begin position="361"/>
        <end position="381"/>
    </location>
</feature>
<feature type="compositionally biased region" description="Low complexity" evidence="7">
    <location>
        <begin position="15"/>
        <end position="31"/>
    </location>
</feature>
<dbReference type="AlphaFoldDB" id="A0A919P6R1"/>
<comment type="caution">
    <text evidence="10">The sequence shown here is derived from an EMBL/GenBank/DDBJ whole genome shotgun (WGS) entry which is preliminary data.</text>
</comment>
<evidence type="ECO:0000256" key="6">
    <source>
        <dbReference type="ARBA" id="ARBA00023136"/>
    </source>
</evidence>
<feature type="transmembrane region" description="Helical" evidence="8">
    <location>
        <begin position="42"/>
        <end position="65"/>
    </location>
</feature>
<feature type="transmembrane region" description="Helical" evidence="8">
    <location>
        <begin position="167"/>
        <end position="189"/>
    </location>
</feature>
<dbReference type="EMBL" id="BONK01000015">
    <property type="protein sequence ID" value="GIG22993.1"/>
    <property type="molecule type" value="Genomic_DNA"/>
</dbReference>
<feature type="transmembrane region" description="Helical" evidence="8">
    <location>
        <begin position="431"/>
        <end position="451"/>
    </location>
</feature>
<feature type="transmembrane region" description="Helical" evidence="8">
    <location>
        <begin position="387"/>
        <end position="410"/>
    </location>
</feature>
<feature type="compositionally biased region" description="Basic and acidic residues" evidence="7">
    <location>
        <begin position="1"/>
        <end position="14"/>
    </location>
</feature>
<evidence type="ECO:0000313" key="10">
    <source>
        <dbReference type="EMBL" id="GIG22993.1"/>
    </source>
</evidence>
<dbReference type="PANTHER" id="PTHR42718:SF42">
    <property type="entry name" value="EXPORT PROTEIN"/>
    <property type="match status" value="1"/>
</dbReference>
<accession>A0A919P6R1</accession>
<dbReference type="CDD" id="cd17321">
    <property type="entry name" value="MFS_MMR_MDR_like"/>
    <property type="match status" value="1"/>
</dbReference>
<dbReference type="PANTHER" id="PTHR42718">
    <property type="entry name" value="MAJOR FACILITATOR SUPERFAMILY MULTIDRUG TRANSPORTER MFSC"/>
    <property type="match status" value="1"/>
</dbReference>
<dbReference type="GO" id="GO:0005886">
    <property type="term" value="C:plasma membrane"/>
    <property type="evidence" value="ECO:0007669"/>
    <property type="project" value="UniProtKB-SubCell"/>
</dbReference>
<dbReference type="GO" id="GO:0022857">
    <property type="term" value="F:transmembrane transporter activity"/>
    <property type="evidence" value="ECO:0007669"/>
    <property type="project" value="InterPro"/>
</dbReference>
<evidence type="ECO:0000256" key="2">
    <source>
        <dbReference type="ARBA" id="ARBA00022448"/>
    </source>
</evidence>
<dbReference type="RefSeq" id="WP_203758011.1">
    <property type="nucleotide sequence ID" value="NZ_BONK01000015.1"/>
</dbReference>
<feature type="transmembrane region" description="Helical" evidence="8">
    <location>
        <begin position="463"/>
        <end position="486"/>
    </location>
</feature>
<gene>
    <name evidence="10" type="ORF">Cch01nite_37170</name>
</gene>
<dbReference type="Gene3D" id="1.20.1250.20">
    <property type="entry name" value="MFS general substrate transporter like domains"/>
    <property type="match status" value="1"/>
</dbReference>
<feature type="region of interest" description="Disordered" evidence="7">
    <location>
        <begin position="1"/>
        <end position="31"/>
    </location>
</feature>
<evidence type="ECO:0000256" key="4">
    <source>
        <dbReference type="ARBA" id="ARBA00022692"/>
    </source>
</evidence>
<feature type="transmembrane region" description="Helical" evidence="8">
    <location>
        <begin position="85"/>
        <end position="102"/>
    </location>
</feature>
<keyword evidence="4 8" id="KW-0812">Transmembrane</keyword>